<keyword evidence="3" id="KW-0812">Transmembrane</keyword>
<evidence type="ECO:0000259" key="4">
    <source>
        <dbReference type="Pfam" id="PF00149"/>
    </source>
</evidence>
<keyword evidence="2 5" id="KW-0378">Hydrolase</keyword>
<dbReference type="AlphaFoldDB" id="R4KGJ9"/>
<dbReference type="GO" id="GO:0046872">
    <property type="term" value="F:metal ion binding"/>
    <property type="evidence" value="ECO:0007669"/>
    <property type="project" value="UniProtKB-KW"/>
</dbReference>
<dbReference type="OrthoDB" id="9780884at2"/>
<dbReference type="Proteomes" id="UP000013520">
    <property type="component" value="Chromosome"/>
</dbReference>
<sequence>MSIQEVLQWMLKLAVIGLLLIGLLVVDIYFEVNYPKVNRVTVNSEKIPPGAKINILQISDFHNWQPNDHHQNLLREIRQLNPDLIVITGDFIDRKTDNLNNVYSLVEELVQINPYTFFVCGNHEWANKNKKSFLSGLSNRGVRVINNEHAVWFNNQLTINICGVDDPSKGRADLDKAINGINTELFTLLLAHAPAIIEKEAITRADLVLCGHTHGGQIRLPFVGAIIAPGQGLFPTYDKGIYNIDRNTTLYIDSGLGTGVLPIRFLNRSQISFITVTGK</sequence>
<gene>
    <name evidence="5" type="ORF">Desgi_1279</name>
</gene>
<reference evidence="5 6" key="1">
    <citation type="submission" date="2012-01" db="EMBL/GenBank/DDBJ databases">
        <title>Complete sequence of Desulfotomaculum gibsoniae DSM 7213.</title>
        <authorList>
            <consortium name="US DOE Joint Genome Institute"/>
            <person name="Lucas S."/>
            <person name="Han J."/>
            <person name="Lapidus A."/>
            <person name="Cheng J.-F."/>
            <person name="Goodwin L."/>
            <person name="Pitluck S."/>
            <person name="Peters L."/>
            <person name="Ovchinnikova G."/>
            <person name="Teshima H."/>
            <person name="Detter J.C."/>
            <person name="Han C."/>
            <person name="Tapia R."/>
            <person name="Land M."/>
            <person name="Hauser L."/>
            <person name="Kyrpides N."/>
            <person name="Ivanova N."/>
            <person name="Pagani I."/>
            <person name="Parshina S."/>
            <person name="Plugge C."/>
            <person name="Muyzer G."/>
            <person name="Kuever J."/>
            <person name="Ivanova A."/>
            <person name="Nazina T."/>
            <person name="Klenk H.-P."/>
            <person name="Brambilla E."/>
            <person name="Spring S."/>
            <person name="Stams A.F."/>
            <person name="Woyke T."/>
        </authorList>
    </citation>
    <scope>NUCLEOTIDE SEQUENCE [LARGE SCALE GENOMIC DNA]</scope>
    <source>
        <strain evidence="5 6">DSM 7213</strain>
    </source>
</reference>
<name>R4KGJ9_9FIRM</name>
<evidence type="ECO:0000256" key="1">
    <source>
        <dbReference type="ARBA" id="ARBA00022723"/>
    </source>
</evidence>
<accession>R4KGJ9</accession>
<dbReference type="EMBL" id="CP003273">
    <property type="protein sequence ID" value="AGL00787.1"/>
    <property type="molecule type" value="Genomic_DNA"/>
</dbReference>
<evidence type="ECO:0000256" key="2">
    <source>
        <dbReference type="ARBA" id="ARBA00022801"/>
    </source>
</evidence>
<dbReference type="eggNOG" id="COG1408">
    <property type="taxonomic scope" value="Bacteria"/>
</dbReference>
<dbReference type="STRING" id="767817.Desgi_1279"/>
<dbReference type="GO" id="GO:0016020">
    <property type="term" value="C:membrane"/>
    <property type="evidence" value="ECO:0007669"/>
    <property type="project" value="GOC"/>
</dbReference>
<keyword evidence="1" id="KW-0479">Metal-binding</keyword>
<dbReference type="PANTHER" id="PTHR31302:SF31">
    <property type="entry name" value="PHOSPHODIESTERASE YAEI"/>
    <property type="match status" value="1"/>
</dbReference>
<dbReference type="PANTHER" id="PTHR31302">
    <property type="entry name" value="TRANSMEMBRANE PROTEIN WITH METALLOPHOSPHOESTERASE DOMAIN-RELATED"/>
    <property type="match status" value="1"/>
</dbReference>
<protein>
    <submittedName>
        <fullName evidence="5">Putative phosphohydrolase</fullName>
    </submittedName>
</protein>
<dbReference type="RefSeq" id="WP_006524287.1">
    <property type="nucleotide sequence ID" value="NC_021184.1"/>
</dbReference>
<dbReference type="GO" id="GO:0008758">
    <property type="term" value="F:UDP-2,3-diacylglucosamine hydrolase activity"/>
    <property type="evidence" value="ECO:0007669"/>
    <property type="project" value="TreeGrafter"/>
</dbReference>
<dbReference type="InterPro" id="IPR029052">
    <property type="entry name" value="Metallo-depent_PP-like"/>
</dbReference>
<dbReference type="InterPro" id="IPR051158">
    <property type="entry name" value="Metallophosphoesterase_sf"/>
</dbReference>
<proteinExistence type="predicted"/>
<keyword evidence="6" id="KW-1185">Reference proteome</keyword>
<dbReference type="Gene3D" id="3.60.21.10">
    <property type="match status" value="1"/>
</dbReference>
<dbReference type="CDD" id="cd07385">
    <property type="entry name" value="MPP_YkuE_C"/>
    <property type="match status" value="1"/>
</dbReference>
<dbReference type="SUPFAM" id="SSF56300">
    <property type="entry name" value="Metallo-dependent phosphatases"/>
    <property type="match status" value="1"/>
</dbReference>
<feature type="domain" description="Calcineurin-like phosphoesterase" evidence="4">
    <location>
        <begin position="54"/>
        <end position="215"/>
    </location>
</feature>
<dbReference type="KEGG" id="dgi:Desgi_1279"/>
<evidence type="ECO:0000313" key="6">
    <source>
        <dbReference type="Proteomes" id="UP000013520"/>
    </source>
</evidence>
<keyword evidence="3" id="KW-0472">Membrane</keyword>
<dbReference type="GO" id="GO:0009245">
    <property type="term" value="P:lipid A biosynthetic process"/>
    <property type="evidence" value="ECO:0007669"/>
    <property type="project" value="TreeGrafter"/>
</dbReference>
<keyword evidence="3" id="KW-1133">Transmembrane helix</keyword>
<evidence type="ECO:0000313" key="5">
    <source>
        <dbReference type="EMBL" id="AGL00787.1"/>
    </source>
</evidence>
<evidence type="ECO:0000256" key="3">
    <source>
        <dbReference type="SAM" id="Phobius"/>
    </source>
</evidence>
<dbReference type="InterPro" id="IPR004843">
    <property type="entry name" value="Calcineurin-like_PHP"/>
</dbReference>
<feature type="transmembrane region" description="Helical" evidence="3">
    <location>
        <begin position="6"/>
        <end position="30"/>
    </location>
</feature>
<organism evidence="5 6">
    <name type="scientific">Desulfoscipio gibsoniae DSM 7213</name>
    <dbReference type="NCBI Taxonomy" id="767817"/>
    <lineage>
        <taxon>Bacteria</taxon>
        <taxon>Bacillati</taxon>
        <taxon>Bacillota</taxon>
        <taxon>Clostridia</taxon>
        <taxon>Eubacteriales</taxon>
        <taxon>Desulfallaceae</taxon>
        <taxon>Desulfoscipio</taxon>
    </lineage>
</organism>
<dbReference type="HOGENOM" id="CLU_025443_1_0_9"/>
<dbReference type="Pfam" id="PF00149">
    <property type="entry name" value="Metallophos"/>
    <property type="match status" value="1"/>
</dbReference>